<dbReference type="GO" id="GO:0005634">
    <property type="term" value="C:nucleus"/>
    <property type="evidence" value="ECO:0007669"/>
    <property type="project" value="TreeGrafter"/>
</dbReference>
<keyword evidence="1 7" id="KW-0436">Ligase</keyword>
<evidence type="ECO:0000256" key="3">
    <source>
        <dbReference type="SAM" id="MobiDB-lite"/>
    </source>
</evidence>
<dbReference type="InterPro" id="IPR012387">
    <property type="entry name" value="Trl1_fun"/>
</dbReference>
<dbReference type="EC" id="6.5.1.3" evidence="1"/>
<evidence type="ECO:0000259" key="5">
    <source>
        <dbReference type="Pfam" id="PF08303"/>
    </source>
</evidence>
<evidence type="ECO:0000259" key="6">
    <source>
        <dbReference type="Pfam" id="PF09511"/>
    </source>
</evidence>
<reference evidence="7" key="1">
    <citation type="submission" date="2022-07" db="EMBL/GenBank/DDBJ databases">
        <title>Phylogenomic reconstructions and comparative analyses of Kickxellomycotina fungi.</title>
        <authorList>
            <person name="Reynolds N.K."/>
            <person name="Stajich J.E."/>
            <person name="Barry K."/>
            <person name="Grigoriev I.V."/>
            <person name="Crous P."/>
            <person name="Smith M.E."/>
        </authorList>
    </citation>
    <scope>NUCLEOTIDE SEQUENCE</scope>
    <source>
        <strain evidence="7">NBRC 100468</strain>
    </source>
</reference>
<evidence type="ECO:0000313" key="7">
    <source>
        <dbReference type="EMBL" id="KAJ1919388.1"/>
    </source>
</evidence>
<dbReference type="Pfam" id="PF08303">
    <property type="entry name" value="tRNA_lig_kinase"/>
    <property type="match status" value="1"/>
</dbReference>
<protein>
    <recommendedName>
        <fullName evidence="1">tRNA ligase</fullName>
        <ecNumber evidence="1">6.5.1.3</ecNumber>
    </recommendedName>
</protein>
<feature type="domain" description="tRNA ligase phosphodiesterase" evidence="4">
    <location>
        <begin position="535"/>
        <end position="780"/>
    </location>
</feature>
<dbReference type="PANTHER" id="PTHR32004:SF1">
    <property type="entry name" value="TRNA LIGASE"/>
    <property type="match status" value="1"/>
</dbReference>
<dbReference type="AlphaFoldDB" id="A0A9W8DR57"/>
<gene>
    <name evidence="7" type="primary">trl1</name>
    <name evidence="7" type="ORF">H4219_001980</name>
</gene>
<dbReference type="GO" id="GO:0005524">
    <property type="term" value="F:ATP binding"/>
    <property type="evidence" value="ECO:0007669"/>
    <property type="project" value="UniProtKB-UniRule"/>
</dbReference>
<dbReference type="OrthoDB" id="276239at2759"/>
<dbReference type="PANTHER" id="PTHR32004">
    <property type="entry name" value="TRNA LIGASE"/>
    <property type="match status" value="1"/>
</dbReference>
<comment type="catalytic activity">
    <reaction evidence="1">
        <text>ATP + (ribonucleotide)n-3'-hydroxyl + 5'-phospho-(ribonucleotide)m = (ribonucleotide)n+m + AMP + diphosphate.</text>
        <dbReference type="EC" id="6.5.1.3"/>
    </reaction>
</comment>
<comment type="similarity">
    <text evidence="1">Belongs to the TRL1 family.</text>
</comment>
<evidence type="ECO:0000259" key="4">
    <source>
        <dbReference type="Pfam" id="PF08302"/>
    </source>
</evidence>
<evidence type="ECO:0000256" key="1">
    <source>
        <dbReference type="PIRNR" id="PIRNR019634"/>
    </source>
</evidence>
<keyword evidence="1" id="KW-0819">tRNA processing</keyword>
<proteinExistence type="inferred from homology"/>
<keyword evidence="8" id="KW-1185">Reference proteome</keyword>
<dbReference type="Proteomes" id="UP001150538">
    <property type="component" value="Unassembled WGS sequence"/>
</dbReference>
<feature type="active site" description="N6-AMP-lysine intermediate" evidence="2">
    <location>
        <position position="116"/>
    </location>
</feature>
<comment type="caution">
    <text evidence="7">The sequence shown here is derived from an EMBL/GenBank/DDBJ whole genome shotgun (WGS) entry which is preliminary data.</text>
</comment>
<dbReference type="InterPro" id="IPR015965">
    <property type="entry name" value="tRNA_lig_PDEase"/>
</dbReference>
<dbReference type="Pfam" id="PF08302">
    <property type="entry name" value="tRNA_lig_CPD"/>
    <property type="match status" value="1"/>
</dbReference>
<dbReference type="EMBL" id="JANBPU010000027">
    <property type="protein sequence ID" value="KAJ1919388.1"/>
    <property type="molecule type" value="Genomic_DNA"/>
</dbReference>
<evidence type="ECO:0000313" key="8">
    <source>
        <dbReference type="Proteomes" id="UP001150538"/>
    </source>
</evidence>
<dbReference type="GO" id="GO:0008081">
    <property type="term" value="F:phosphoric diester hydrolase activity"/>
    <property type="evidence" value="ECO:0007669"/>
    <property type="project" value="InterPro"/>
</dbReference>
<dbReference type="InterPro" id="IPR019039">
    <property type="entry name" value="T4-Rnl1-like_N"/>
</dbReference>
<sequence length="814" mass="93016">MSTSPDISVNTLVQSLHRLSNEKVSRRRIVNHTDYEVSGYMISSWKFNEFLYKKVPCPFPTMARGLFTGRKSSDDEDQDRILLRGYDKFFNIGETEKTSWNWITDETYGPYEMTVKENGCLILISALDHDTLIVTSKHAIDIPHSQAGAKWLDKHLNKSRKTKEDLASVLYGSNATAVFELCDDDFEEHILEYSPDERGLYLHGVNCNSVDLNTWPSNKVSALAKEFGFHETKYYVFNTVDEVKVFADKVQREHSLQGRAIEGFVIRCHKSENKAPHMFKIKYDEPYLMYREWRELTKQMLSGKPFKCRYKLSKAYSEWVRQDKGRNPQLYSEYNQNKGIIAARRRFLDYFEEKGGDINSVFESLPQTEKILIMPIATIACGKTTLSIALSELFGIGHIQNDNIVVKKRAREAFHEAIISELETKQVVIADRNNHIGTLRETLSIAIKDQFPNCKIIALYWSHDNISTDRMLKTATERVLKRGENHQSLTPERTPSFDKIVLRFLQGFEPLDQDSKYDNLIDDVVELNPLATPEDNLQAVIDKLCKMFPKKFKSPSTAEISRALEIARKYNPSIIKEVRTDKRKTKNGPPAYYGLAVNIDMEKWIDQNLLCSKNGQTNVDDEFYNRLKKEGLMLKSHHITLAHETAAKTNERHQNLFEFYDKAWTAIKNKDAINKNGLCTVSCHANYIVWDGCSMALAIDSMEASSELLDIMSSTNGNDTTVLNSHISNQILNKTSRQLASGNLIPHITLGHTNDVKAVRSNILLQKVFGNTQPDSNNNNESQDSQSIGNSDFSKVPVDLTFNAIFKRFVGRSI</sequence>
<organism evidence="7 8">
    <name type="scientific">Mycoemilia scoparia</name>
    <dbReference type="NCBI Taxonomy" id="417184"/>
    <lineage>
        <taxon>Eukaryota</taxon>
        <taxon>Fungi</taxon>
        <taxon>Fungi incertae sedis</taxon>
        <taxon>Zoopagomycota</taxon>
        <taxon>Kickxellomycotina</taxon>
        <taxon>Kickxellomycetes</taxon>
        <taxon>Kickxellales</taxon>
        <taxon>Kickxellaceae</taxon>
        <taxon>Mycoemilia</taxon>
    </lineage>
</organism>
<dbReference type="InterPro" id="IPR015966">
    <property type="entry name" value="tRNA_lig_kin_fungi"/>
</dbReference>
<dbReference type="Gene3D" id="3.40.50.300">
    <property type="entry name" value="P-loop containing nucleotide triphosphate hydrolases"/>
    <property type="match status" value="1"/>
</dbReference>
<dbReference type="SUPFAM" id="SSF52540">
    <property type="entry name" value="P-loop containing nucleoside triphosphate hydrolases"/>
    <property type="match status" value="1"/>
</dbReference>
<evidence type="ECO:0000256" key="2">
    <source>
        <dbReference type="PIRSR" id="PIRSR019634-50"/>
    </source>
</evidence>
<accession>A0A9W8DR57</accession>
<dbReference type="GO" id="GO:0051730">
    <property type="term" value="F:GTP-dependent polyribonucleotide 5'-hydroxyl-kinase activity"/>
    <property type="evidence" value="ECO:0007669"/>
    <property type="project" value="InterPro"/>
</dbReference>
<feature type="domain" description="tRNA ligase kinase" evidence="5">
    <location>
        <begin position="372"/>
        <end position="529"/>
    </location>
</feature>
<dbReference type="GO" id="GO:0003972">
    <property type="term" value="F:RNA ligase (ATP) activity"/>
    <property type="evidence" value="ECO:0007669"/>
    <property type="project" value="UniProtKB-UniRule"/>
</dbReference>
<dbReference type="GO" id="GO:0006388">
    <property type="term" value="P:tRNA splicing, via endonucleolytic cleavage and ligation"/>
    <property type="evidence" value="ECO:0007669"/>
    <property type="project" value="UniProtKB-UniRule"/>
</dbReference>
<feature type="compositionally biased region" description="Low complexity" evidence="3">
    <location>
        <begin position="775"/>
        <end position="787"/>
    </location>
</feature>
<dbReference type="InterPro" id="IPR027417">
    <property type="entry name" value="P-loop_NTPase"/>
</dbReference>
<feature type="region of interest" description="Disordered" evidence="3">
    <location>
        <begin position="770"/>
        <end position="790"/>
    </location>
</feature>
<dbReference type="PIRSF" id="PIRSF019634">
    <property type="entry name" value="tRNA_lig_yeast"/>
    <property type="match status" value="1"/>
</dbReference>
<name>A0A9W8DR57_9FUNG</name>
<feature type="domain" description="T4 RNA ligase 1-like N-terminal" evidence="6">
    <location>
        <begin position="63"/>
        <end position="288"/>
    </location>
</feature>
<dbReference type="Pfam" id="PF09511">
    <property type="entry name" value="RNA_lig_T4_1"/>
    <property type="match status" value="1"/>
</dbReference>